<comment type="caution">
    <text evidence="3">The sequence shown here is derived from an EMBL/GenBank/DDBJ whole genome shotgun (WGS) entry which is preliminary data.</text>
</comment>
<name>A0A9D4GRY8_DREPO</name>
<dbReference type="SUPFAM" id="SSF55486">
    <property type="entry name" value="Metalloproteases ('zincins'), catalytic domain"/>
    <property type="match status" value="1"/>
</dbReference>
<organism evidence="3 4">
    <name type="scientific">Dreissena polymorpha</name>
    <name type="common">Zebra mussel</name>
    <name type="synonym">Mytilus polymorpha</name>
    <dbReference type="NCBI Taxonomy" id="45954"/>
    <lineage>
        <taxon>Eukaryota</taxon>
        <taxon>Metazoa</taxon>
        <taxon>Spiralia</taxon>
        <taxon>Lophotrochozoa</taxon>
        <taxon>Mollusca</taxon>
        <taxon>Bivalvia</taxon>
        <taxon>Autobranchia</taxon>
        <taxon>Heteroconchia</taxon>
        <taxon>Euheterodonta</taxon>
        <taxon>Imparidentia</taxon>
        <taxon>Neoheterodontei</taxon>
        <taxon>Myida</taxon>
        <taxon>Dreissenoidea</taxon>
        <taxon>Dreissenidae</taxon>
        <taxon>Dreissena</taxon>
    </lineage>
</organism>
<dbReference type="Pfam" id="PF01421">
    <property type="entry name" value="Reprolysin"/>
    <property type="match status" value="1"/>
</dbReference>
<evidence type="ECO:0000313" key="4">
    <source>
        <dbReference type="Proteomes" id="UP000828390"/>
    </source>
</evidence>
<dbReference type="GO" id="GO:0046872">
    <property type="term" value="F:metal ion binding"/>
    <property type="evidence" value="ECO:0007669"/>
    <property type="project" value="UniProtKB-KW"/>
</dbReference>
<keyword evidence="4" id="KW-1185">Reference proteome</keyword>
<feature type="binding site" evidence="1">
    <location>
        <position position="166"/>
    </location>
    <ligand>
        <name>Zn(2+)</name>
        <dbReference type="ChEBI" id="CHEBI:29105"/>
        <note>catalytic</note>
    </ligand>
</feature>
<dbReference type="InterPro" id="IPR024079">
    <property type="entry name" value="MetalloPept_cat_dom_sf"/>
</dbReference>
<dbReference type="InterPro" id="IPR001590">
    <property type="entry name" value="Peptidase_M12B"/>
</dbReference>
<dbReference type="GO" id="GO:0004222">
    <property type="term" value="F:metalloendopeptidase activity"/>
    <property type="evidence" value="ECO:0007669"/>
    <property type="project" value="InterPro"/>
</dbReference>
<dbReference type="Gene3D" id="3.40.390.10">
    <property type="entry name" value="Collagenase (Catalytic Domain)"/>
    <property type="match status" value="1"/>
</dbReference>
<gene>
    <name evidence="3" type="ORF">DPMN_123764</name>
</gene>
<accession>A0A9D4GRY8</accession>
<dbReference type="EMBL" id="JAIWYP010000005">
    <property type="protein sequence ID" value="KAH3821995.1"/>
    <property type="molecule type" value="Genomic_DNA"/>
</dbReference>
<dbReference type="PANTHER" id="PTHR11905:SF159">
    <property type="entry name" value="ADAM METALLOPROTEASE"/>
    <property type="match status" value="1"/>
</dbReference>
<reference evidence="3" key="1">
    <citation type="journal article" date="2019" name="bioRxiv">
        <title>The Genome of the Zebra Mussel, Dreissena polymorpha: A Resource for Invasive Species Research.</title>
        <authorList>
            <person name="McCartney M.A."/>
            <person name="Auch B."/>
            <person name="Kono T."/>
            <person name="Mallez S."/>
            <person name="Zhang Y."/>
            <person name="Obille A."/>
            <person name="Becker A."/>
            <person name="Abrahante J.E."/>
            <person name="Garbe J."/>
            <person name="Badalamenti J.P."/>
            <person name="Herman A."/>
            <person name="Mangelson H."/>
            <person name="Liachko I."/>
            <person name="Sullivan S."/>
            <person name="Sone E.D."/>
            <person name="Koren S."/>
            <person name="Silverstein K.A.T."/>
            <person name="Beckman K.B."/>
            <person name="Gohl D.M."/>
        </authorList>
    </citation>
    <scope>NUCLEOTIDE SEQUENCE</scope>
    <source>
        <strain evidence="3">Duluth1</strain>
        <tissue evidence="3">Whole animal</tissue>
    </source>
</reference>
<keyword evidence="1" id="KW-0862">Zinc</keyword>
<dbReference type="GO" id="GO:0006508">
    <property type="term" value="P:proteolysis"/>
    <property type="evidence" value="ECO:0007669"/>
    <property type="project" value="InterPro"/>
</dbReference>
<dbReference type="AlphaFoldDB" id="A0A9D4GRY8"/>
<keyword evidence="1" id="KW-0479">Metal-binding</keyword>
<comment type="caution">
    <text evidence="1">Lacks conserved residue(s) required for the propagation of feature annotation.</text>
</comment>
<evidence type="ECO:0000259" key="2">
    <source>
        <dbReference type="PROSITE" id="PS50215"/>
    </source>
</evidence>
<feature type="domain" description="Peptidase M12B" evidence="2">
    <location>
        <begin position="1"/>
        <end position="214"/>
    </location>
</feature>
<protein>
    <recommendedName>
        <fullName evidence="2">Peptidase M12B domain-containing protein</fullName>
    </recommendedName>
</protein>
<dbReference type="Proteomes" id="UP000828390">
    <property type="component" value="Unassembled WGS sequence"/>
</dbReference>
<proteinExistence type="predicted"/>
<reference evidence="3" key="2">
    <citation type="submission" date="2020-11" db="EMBL/GenBank/DDBJ databases">
        <authorList>
            <person name="McCartney M.A."/>
            <person name="Auch B."/>
            <person name="Kono T."/>
            <person name="Mallez S."/>
            <person name="Becker A."/>
            <person name="Gohl D.M."/>
            <person name="Silverstein K.A.T."/>
            <person name="Koren S."/>
            <person name="Bechman K.B."/>
            <person name="Herman A."/>
            <person name="Abrahante J.E."/>
            <person name="Garbe J."/>
        </authorList>
    </citation>
    <scope>NUCLEOTIDE SEQUENCE</scope>
    <source>
        <strain evidence="3">Duluth1</strain>
        <tissue evidence="3">Whole animal</tissue>
    </source>
</reference>
<evidence type="ECO:0000313" key="3">
    <source>
        <dbReference type="EMBL" id="KAH3821995.1"/>
    </source>
</evidence>
<feature type="active site" evidence="1">
    <location>
        <position position="163"/>
    </location>
</feature>
<dbReference type="PROSITE" id="PS50215">
    <property type="entry name" value="ADAM_MEPRO"/>
    <property type="match status" value="1"/>
</dbReference>
<evidence type="ECO:0000256" key="1">
    <source>
        <dbReference type="PROSITE-ProRule" id="PRU00276"/>
    </source>
</evidence>
<dbReference type="PANTHER" id="PTHR11905">
    <property type="entry name" value="ADAM A DISINTEGRIN AND METALLOPROTEASE DOMAIN"/>
    <property type="match status" value="1"/>
</dbReference>
<sequence>MVVSLFRFKLRNPTDAGALKEAALYVTMLLTEVNAIYRTVSDSTAGQMELVVFGVKLLYPAGSQEWPFLSSTAGVLQTTESCGTGCIPLLTTLKTFLDNHWASLPQFDHLAFLSGYDIANAAGSGLLGIAYSNTVCEQDGYRSYKISVTEDFKHDAVFIFAHELGHALGARHDGFDTAIACPPSGYIMAAYAENPTAASENTFWTFSNCSVNGFVSHLTAMRDAGRDCLSSGSTNATDEAFRSQFCSGPRGARYSLDEQCFYESSATKYAFDANCNPLPTRPDGVTKMAPINACWDDRLVACSSQNTPGTCNDTASNGTAIFHVADGTPCQGSDPNLDYVCFNGDCLLTPDVCSGWNSTSSVPTGDIYPCACTNLTDTDRATCCSFKPIRPCCNGCRTVGKRCVA</sequence>
<feature type="binding site" evidence="1">
    <location>
        <position position="162"/>
    </location>
    <ligand>
        <name>Zn(2+)</name>
        <dbReference type="ChEBI" id="CHEBI:29105"/>
        <note>catalytic</note>
    </ligand>
</feature>
<feature type="binding site" evidence="1">
    <location>
        <position position="172"/>
    </location>
    <ligand>
        <name>Zn(2+)</name>
        <dbReference type="ChEBI" id="CHEBI:29105"/>
        <note>catalytic</note>
    </ligand>
</feature>